<accession>A0A0L0CEE7</accession>
<dbReference type="EMBL" id="JRES01000615">
    <property type="protein sequence ID" value="KNC29849.1"/>
    <property type="molecule type" value="Genomic_DNA"/>
</dbReference>
<dbReference type="SUPFAM" id="SSF52047">
    <property type="entry name" value="RNI-like"/>
    <property type="match status" value="1"/>
</dbReference>
<reference evidence="1 2" key="1">
    <citation type="journal article" date="2015" name="Nat. Commun.">
        <title>Lucilia cuprina genome unlocks parasitic fly biology to underpin future interventions.</title>
        <authorList>
            <person name="Anstead C.A."/>
            <person name="Korhonen P.K."/>
            <person name="Young N.D."/>
            <person name="Hall R.S."/>
            <person name="Jex A.R."/>
            <person name="Murali S.C."/>
            <person name="Hughes D.S."/>
            <person name="Lee S.F."/>
            <person name="Perry T."/>
            <person name="Stroehlein A.J."/>
            <person name="Ansell B.R."/>
            <person name="Breugelmans B."/>
            <person name="Hofmann A."/>
            <person name="Qu J."/>
            <person name="Dugan S."/>
            <person name="Lee S.L."/>
            <person name="Chao H."/>
            <person name="Dinh H."/>
            <person name="Han Y."/>
            <person name="Doddapaneni H.V."/>
            <person name="Worley K.C."/>
            <person name="Muzny D.M."/>
            <person name="Ioannidis P."/>
            <person name="Waterhouse R.M."/>
            <person name="Zdobnov E.M."/>
            <person name="James P.J."/>
            <person name="Bagnall N.H."/>
            <person name="Kotze A.C."/>
            <person name="Gibbs R.A."/>
            <person name="Richards S."/>
            <person name="Batterham P."/>
            <person name="Gasser R.B."/>
        </authorList>
    </citation>
    <scope>NUCLEOTIDE SEQUENCE [LARGE SCALE GENOMIC DNA]</scope>
    <source>
        <strain evidence="1 2">LS</strain>
        <tissue evidence="1">Full body</tissue>
    </source>
</reference>
<evidence type="ECO:0000313" key="2">
    <source>
        <dbReference type="Proteomes" id="UP000037069"/>
    </source>
</evidence>
<dbReference type="InterPro" id="IPR032675">
    <property type="entry name" value="LRR_dom_sf"/>
</dbReference>
<name>A0A0L0CEE7_LUCCU</name>
<dbReference type="Gene3D" id="3.80.10.10">
    <property type="entry name" value="Ribonuclease Inhibitor"/>
    <property type="match status" value="1"/>
</dbReference>
<dbReference type="OrthoDB" id="10332565at2759"/>
<proteinExistence type="predicted"/>
<comment type="caution">
    <text evidence="1">The sequence shown here is derived from an EMBL/GenBank/DDBJ whole genome shotgun (WGS) entry which is preliminary data.</text>
</comment>
<dbReference type="AlphaFoldDB" id="A0A0L0CEE7"/>
<evidence type="ECO:0000313" key="1">
    <source>
        <dbReference type="EMBL" id="KNC29849.1"/>
    </source>
</evidence>
<dbReference type="Proteomes" id="UP000037069">
    <property type="component" value="Unassembled WGS sequence"/>
</dbReference>
<keyword evidence="2" id="KW-1185">Reference proteome</keyword>
<sequence>MEEIFSNIDLVTYMCKFLNFEQQLQLAQVSGELRNSIVNYVWKINCQEIQIIINGMESFVVTDKRQVFENDYKDYFDPDIWQRKSLILTSKNLEIFLNLNANNIYKLQLITYRDSDESIWNVLTLGLKFPNLNELHCRNIKFENIDLQQMAENCPKIVTLILNNCLRQKGRFSEIGLNIDKQILNTMQNLNNLCIYNSHYNFSCLKDIVKQLKLQPYTANDGGFEDLKKNALNSNNFKYYKELDLPNFKAYSDFQYFQINFLTHLENLCHLSLGSISVTHKISITKKFFNDLTKSCKSLTHLHLCRFIINDFINLNTLTELYVDDCEGLKYSNLKTILNGMHLKCFKSNRSKYEGNFENFSISQTLQKLDIDLYDNNVIIKLLELNEANLLNLTEFHYSNAEKLNVAKFAKNIRVLSISTGKLIAEDYFKLKYLQEIILTHSSIALSDLLLLLKLENLYKLSFWNIVYTHDQTSVVLSEMKAFQTNLQHLRLFKFLKSFIIDFLFDFLNINTQLSFACHIEHAKSIAEIVSQEKFPKRFKYINVCGVSIDCNSIRNRCEKTMHQIGDLIKTLEITNLKPYFIVQ</sequence>
<protein>
    <submittedName>
        <fullName evidence="1">Uncharacterized protein</fullName>
    </submittedName>
</protein>
<organism evidence="1 2">
    <name type="scientific">Lucilia cuprina</name>
    <name type="common">Green bottle fly</name>
    <name type="synonym">Australian sheep blowfly</name>
    <dbReference type="NCBI Taxonomy" id="7375"/>
    <lineage>
        <taxon>Eukaryota</taxon>
        <taxon>Metazoa</taxon>
        <taxon>Ecdysozoa</taxon>
        <taxon>Arthropoda</taxon>
        <taxon>Hexapoda</taxon>
        <taxon>Insecta</taxon>
        <taxon>Pterygota</taxon>
        <taxon>Neoptera</taxon>
        <taxon>Endopterygota</taxon>
        <taxon>Diptera</taxon>
        <taxon>Brachycera</taxon>
        <taxon>Muscomorpha</taxon>
        <taxon>Oestroidea</taxon>
        <taxon>Calliphoridae</taxon>
        <taxon>Luciliinae</taxon>
        <taxon>Lucilia</taxon>
    </lineage>
</organism>
<gene>
    <name evidence="1" type="ORF">FF38_00625</name>
</gene>